<sequence>MSTLLVYGVLQVPVPPASSLAFESLPPFSYARVMPSAEKIMRVPYGAEKEFFRYSLFVVFCNRITTSLVSALVLASSSGYKYEQLLPPSCLLAGGIHDRYWLA</sequence>
<accession>A0A6G1EHB8</accession>
<protein>
    <submittedName>
        <fullName evidence="1">Uncharacterized protein</fullName>
    </submittedName>
</protein>
<dbReference type="OrthoDB" id="1601at2759"/>
<reference evidence="1 2" key="1">
    <citation type="submission" date="2019-11" db="EMBL/GenBank/DDBJ databases">
        <title>Whole genome sequence of Oryza granulata.</title>
        <authorList>
            <person name="Li W."/>
        </authorList>
    </citation>
    <scope>NUCLEOTIDE SEQUENCE [LARGE SCALE GENOMIC DNA]</scope>
    <source>
        <strain evidence="2">cv. Menghai</strain>
        <tissue evidence="1">Leaf</tissue>
    </source>
</reference>
<dbReference type="EMBL" id="SPHZ02000003">
    <property type="protein sequence ID" value="KAF0924081.1"/>
    <property type="molecule type" value="Genomic_DNA"/>
</dbReference>
<name>A0A6G1EHB8_9ORYZ</name>
<gene>
    <name evidence="1" type="ORF">E2562_008408</name>
</gene>
<dbReference type="Proteomes" id="UP000479710">
    <property type="component" value="Unassembled WGS sequence"/>
</dbReference>
<evidence type="ECO:0000313" key="1">
    <source>
        <dbReference type="EMBL" id="KAF0924081.1"/>
    </source>
</evidence>
<keyword evidence="2" id="KW-1185">Reference proteome</keyword>
<proteinExistence type="predicted"/>
<dbReference type="AlphaFoldDB" id="A0A6G1EHB8"/>
<organism evidence="1 2">
    <name type="scientific">Oryza meyeriana var. granulata</name>
    <dbReference type="NCBI Taxonomy" id="110450"/>
    <lineage>
        <taxon>Eukaryota</taxon>
        <taxon>Viridiplantae</taxon>
        <taxon>Streptophyta</taxon>
        <taxon>Embryophyta</taxon>
        <taxon>Tracheophyta</taxon>
        <taxon>Spermatophyta</taxon>
        <taxon>Magnoliopsida</taxon>
        <taxon>Liliopsida</taxon>
        <taxon>Poales</taxon>
        <taxon>Poaceae</taxon>
        <taxon>BOP clade</taxon>
        <taxon>Oryzoideae</taxon>
        <taxon>Oryzeae</taxon>
        <taxon>Oryzinae</taxon>
        <taxon>Oryza</taxon>
        <taxon>Oryza meyeriana</taxon>
    </lineage>
</organism>
<evidence type="ECO:0000313" key="2">
    <source>
        <dbReference type="Proteomes" id="UP000479710"/>
    </source>
</evidence>
<comment type="caution">
    <text evidence="1">The sequence shown here is derived from an EMBL/GenBank/DDBJ whole genome shotgun (WGS) entry which is preliminary data.</text>
</comment>